<evidence type="ECO:0000313" key="15">
    <source>
        <dbReference type="Proteomes" id="UP000075885"/>
    </source>
</evidence>
<evidence type="ECO:0000259" key="13">
    <source>
        <dbReference type="PROSITE" id="PS50157"/>
    </source>
</evidence>
<keyword evidence="3" id="KW-0677">Repeat</keyword>
<keyword evidence="6" id="KW-0805">Transcription regulation</keyword>
<dbReference type="EnsemblMetazoa" id="AEPI011506-RA">
    <property type="protein sequence ID" value="AEPI011506-PA"/>
    <property type="gene ID" value="AEPI011506"/>
</dbReference>
<accession>A0A182PX19</accession>
<proteinExistence type="inferred from homology"/>
<dbReference type="SMART" id="SM00355">
    <property type="entry name" value="ZnF_C2H2"/>
    <property type="match status" value="9"/>
</dbReference>
<comment type="similarity">
    <text evidence="10">Belongs to the snail C2H2-type zinc-finger protein family.</text>
</comment>
<evidence type="ECO:0000256" key="12">
    <source>
        <dbReference type="SAM" id="MobiDB-lite"/>
    </source>
</evidence>
<dbReference type="PROSITE" id="PS50157">
    <property type="entry name" value="ZINC_FINGER_C2H2_2"/>
    <property type="match status" value="7"/>
</dbReference>
<comment type="subcellular location">
    <subcellularLocation>
        <location evidence="1">Nucleus</location>
    </subcellularLocation>
</comment>
<dbReference type="GO" id="GO:0005634">
    <property type="term" value="C:nucleus"/>
    <property type="evidence" value="ECO:0007669"/>
    <property type="project" value="UniProtKB-SubCell"/>
</dbReference>
<name>A0A182PX19_9DIPT</name>
<dbReference type="InterPro" id="IPR036236">
    <property type="entry name" value="Znf_C2H2_sf"/>
</dbReference>
<dbReference type="FunFam" id="3.30.160.60:FF:000064">
    <property type="entry name" value="Early growth response protein 3"/>
    <property type="match status" value="1"/>
</dbReference>
<dbReference type="Proteomes" id="UP000075885">
    <property type="component" value="Unassembled WGS sequence"/>
</dbReference>
<reference evidence="14" key="2">
    <citation type="submission" date="2020-05" db="UniProtKB">
        <authorList>
            <consortium name="EnsemblMetazoa"/>
        </authorList>
    </citation>
    <scope>IDENTIFICATION</scope>
    <source>
        <strain evidence="14">Epiroticus2</strain>
    </source>
</reference>
<evidence type="ECO:0000256" key="3">
    <source>
        <dbReference type="ARBA" id="ARBA00022737"/>
    </source>
</evidence>
<keyword evidence="2" id="KW-0479">Metal-binding</keyword>
<reference evidence="15" key="1">
    <citation type="submission" date="2013-03" db="EMBL/GenBank/DDBJ databases">
        <title>The Genome Sequence of Anopheles epiroticus epiroticus2.</title>
        <authorList>
            <consortium name="The Broad Institute Genomics Platform"/>
            <person name="Neafsey D.E."/>
            <person name="Howell P."/>
            <person name="Walker B."/>
            <person name="Young S.K."/>
            <person name="Zeng Q."/>
            <person name="Gargeya S."/>
            <person name="Fitzgerald M."/>
            <person name="Haas B."/>
            <person name="Abouelleil A."/>
            <person name="Allen A.W."/>
            <person name="Alvarado L."/>
            <person name="Arachchi H.M."/>
            <person name="Berlin A.M."/>
            <person name="Chapman S.B."/>
            <person name="Gainer-Dewar J."/>
            <person name="Goldberg J."/>
            <person name="Griggs A."/>
            <person name="Gujja S."/>
            <person name="Hansen M."/>
            <person name="Howarth C."/>
            <person name="Imamovic A."/>
            <person name="Ireland A."/>
            <person name="Larimer J."/>
            <person name="McCowan C."/>
            <person name="Murphy C."/>
            <person name="Pearson M."/>
            <person name="Poon T.W."/>
            <person name="Priest M."/>
            <person name="Roberts A."/>
            <person name="Saif S."/>
            <person name="Shea T."/>
            <person name="Sisk P."/>
            <person name="Sykes S."/>
            <person name="Wortman J."/>
            <person name="Nusbaum C."/>
            <person name="Birren B."/>
        </authorList>
    </citation>
    <scope>NUCLEOTIDE SEQUENCE [LARGE SCALE GENOMIC DNA]</scope>
    <source>
        <strain evidence="15">Epiroticus2</strain>
    </source>
</reference>
<dbReference type="GO" id="GO:0008270">
    <property type="term" value="F:zinc ion binding"/>
    <property type="evidence" value="ECO:0007669"/>
    <property type="project" value="UniProtKB-KW"/>
</dbReference>
<feature type="domain" description="C2H2-type" evidence="13">
    <location>
        <begin position="261"/>
        <end position="288"/>
    </location>
</feature>
<dbReference type="STRING" id="199890.A0A182PX19"/>
<evidence type="ECO:0000256" key="4">
    <source>
        <dbReference type="ARBA" id="ARBA00022771"/>
    </source>
</evidence>
<feature type="domain" description="C2H2-type" evidence="13">
    <location>
        <begin position="393"/>
        <end position="420"/>
    </location>
</feature>
<sequence>MNKAVAPVGSIKCIICMQCATTMVPLDTKVDISGIPVSCETMYGKLTGLQYDRSALGREQVLPKLCLACLPQLSTCYLFQQQAIDNFFVYFAPSNDKRIMALDTVSYDVSEPSNTLVDICPVYDRVDSDGERESYDDSAANASHLSPSLPLESVTAEGLKMEAGDEEEEKYCEVKETAQVNADSDGVPTTPKDESIELLLASCKECTSLAEQYISFRKHFVRAHLVAKGNGRHECTVCSRCFKSRATFVQHIRVHTGSRKYACGYCPTSFYYLHHLRFHELSHTKERPFVCDKCPKAFTRKYCMLTHRRVHQTTHPHMCPTCKKRFKYRSSLRKHKHDRSVANFESYQCERCGKELLSRAALTRHTQQRTCDNAGTTQSKAANGKDTNQPGKHQCDACGVRFKQKIDLARHKLRHEGKRPFRCDICDATFTQKGTLTTHMRTHTGEKPFQCTGCDERFRSAAARRSHVLRNRCPKRTSSGKS</sequence>
<evidence type="ECO:0000256" key="10">
    <source>
        <dbReference type="ARBA" id="ARBA00037948"/>
    </source>
</evidence>
<protein>
    <recommendedName>
        <fullName evidence="13">C2H2-type domain-containing protein</fullName>
    </recommendedName>
</protein>
<evidence type="ECO:0000256" key="1">
    <source>
        <dbReference type="ARBA" id="ARBA00004123"/>
    </source>
</evidence>
<feature type="domain" description="C2H2-type" evidence="13">
    <location>
        <begin position="347"/>
        <end position="374"/>
    </location>
</feature>
<keyword evidence="4 11" id="KW-0863">Zinc-finger</keyword>
<evidence type="ECO:0000313" key="14">
    <source>
        <dbReference type="EnsemblMetazoa" id="AEPI011506-PA"/>
    </source>
</evidence>
<dbReference type="PANTHER" id="PTHR24388">
    <property type="entry name" value="ZINC FINGER PROTEIN"/>
    <property type="match status" value="1"/>
</dbReference>
<dbReference type="Pfam" id="PF00096">
    <property type="entry name" value="zf-C2H2"/>
    <property type="match status" value="3"/>
</dbReference>
<evidence type="ECO:0000256" key="2">
    <source>
        <dbReference type="ARBA" id="ARBA00022723"/>
    </source>
</evidence>
<keyword evidence="8" id="KW-0804">Transcription</keyword>
<dbReference type="InterPro" id="IPR013087">
    <property type="entry name" value="Znf_C2H2_type"/>
</dbReference>
<dbReference type="AlphaFoldDB" id="A0A182PX19"/>
<dbReference type="GO" id="GO:0000978">
    <property type="term" value="F:RNA polymerase II cis-regulatory region sequence-specific DNA binding"/>
    <property type="evidence" value="ECO:0007669"/>
    <property type="project" value="TreeGrafter"/>
</dbReference>
<evidence type="ECO:0000256" key="5">
    <source>
        <dbReference type="ARBA" id="ARBA00022833"/>
    </source>
</evidence>
<evidence type="ECO:0000256" key="11">
    <source>
        <dbReference type="PROSITE-ProRule" id="PRU00042"/>
    </source>
</evidence>
<organism evidence="14 15">
    <name type="scientific">Anopheles epiroticus</name>
    <dbReference type="NCBI Taxonomy" id="199890"/>
    <lineage>
        <taxon>Eukaryota</taxon>
        <taxon>Metazoa</taxon>
        <taxon>Ecdysozoa</taxon>
        <taxon>Arthropoda</taxon>
        <taxon>Hexapoda</taxon>
        <taxon>Insecta</taxon>
        <taxon>Pterygota</taxon>
        <taxon>Neoptera</taxon>
        <taxon>Endopterygota</taxon>
        <taxon>Diptera</taxon>
        <taxon>Nematocera</taxon>
        <taxon>Culicoidea</taxon>
        <taxon>Culicidae</taxon>
        <taxon>Anophelinae</taxon>
        <taxon>Anopheles</taxon>
    </lineage>
</organism>
<evidence type="ECO:0000256" key="7">
    <source>
        <dbReference type="ARBA" id="ARBA00023125"/>
    </source>
</evidence>
<dbReference type="SUPFAM" id="SSF57667">
    <property type="entry name" value="beta-beta-alpha zinc fingers"/>
    <property type="match status" value="4"/>
</dbReference>
<feature type="domain" description="C2H2-type" evidence="13">
    <location>
        <begin position="233"/>
        <end position="260"/>
    </location>
</feature>
<dbReference type="PROSITE" id="PS00028">
    <property type="entry name" value="ZINC_FINGER_C2H2_1"/>
    <property type="match status" value="5"/>
</dbReference>
<keyword evidence="15" id="KW-1185">Reference proteome</keyword>
<feature type="domain" description="C2H2-type" evidence="13">
    <location>
        <begin position="317"/>
        <end position="336"/>
    </location>
</feature>
<keyword evidence="9" id="KW-0539">Nucleus</keyword>
<feature type="domain" description="C2H2-type" evidence="13">
    <location>
        <begin position="289"/>
        <end position="316"/>
    </location>
</feature>
<evidence type="ECO:0000256" key="9">
    <source>
        <dbReference type="ARBA" id="ARBA00023242"/>
    </source>
</evidence>
<dbReference type="InterPro" id="IPR050527">
    <property type="entry name" value="Snail/Krueppel_Znf"/>
</dbReference>
<dbReference type="PANTHER" id="PTHR24388:SF53">
    <property type="entry name" value="CHORION TRANSCRIPTION FACTOR CF2-RELATED"/>
    <property type="match status" value="1"/>
</dbReference>
<feature type="region of interest" description="Disordered" evidence="12">
    <location>
        <begin position="367"/>
        <end position="391"/>
    </location>
</feature>
<keyword evidence="7" id="KW-0238">DNA-binding</keyword>
<dbReference type="FunFam" id="3.30.160.60:FF:000202">
    <property type="entry name" value="Zinc finger protein 574"/>
    <property type="match status" value="1"/>
</dbReference>
<dbReference type="GO" id="GO:0032502">
    <property type="term" value="P:developmental process"/>
    <property type="evidence" value="ECO:0007669"/>
    <property type="project" value="UniProtKB-ARBA"/>
</dbReference>
<evidence type="ECO:0000256" key="6">
    <source>
        <dbReference type="ARBA" id="ARBA00023015"/>
    </source>
</evidence>
<dbReference type="VEuPathDB" id="VectorBase:AEPI011506"/>
<evidence type="ECO:0000256" key="8">
    <source>
        <dbReference type="ARBA" id="ARBA00023163"/>
    </source>
</evidence>
<feature type="domain" description="C2H2-type" evidence="13">
    <location>
        <begin position="421"/>
        <end position="448"/>
    </location>
</feature>
<dbReference type="GO" id="GO:0000981">
    <property type="term" value="F:DNA-binding transcription factor activity, RNA polymerase II-specific"/>
    <property type="evidence" value="ECO:0007669"/>
    <property type="project" value="TreeGrafter"/>
</dbReference>
<keyword evidence="5" id="KW-0862">Zinc</keyword>
<dbReference type="Gene3D" id="3.30.160.60">
    <property type="entry name" value="Classic Zinc Finger"/>
    <property type="match status" value="7"/>
</dbReference>